<feature type="transmembrane region" description="Helical" evidence="7">
    <location>
        <begin position="89"/>
        <end position="109"/>
    </location>
</feature>
<dbReference type="Gene3D" id="1.20.1070.10">
    <property type="entry name" value="Rhodopsin 7-helix transmembrane proteins"/>
    <property type="match status" value="1"/>
</dbReference>
<keyword evidence="6" id="KW-0807">Transducer</keyword>
<keyword evidence="10" id="KW-1185">Reference proteome</keyword>
<dbReference type="EMBL" id="JAUCMV010000004">
    <property type="protein sequence ID" value="KAK0407111.1"/>
    <property type="molecule type" value="Genomic_DNA"/>
</dbReference>
<reference evidence="9" key="1">
    <citation type="submission" date="2023-06" db="EMBL/GenBank/DDBJ databases">
        <title>Genomic analysis of the entomopathogenic nematode Steinernema hermaphroditum.</title>
        <authorList>
            <person name="Schwarz E.M."/>
            <person name="Heppert J.K."/>
            <person name="Baniya A."/>
            <person name="Schwartz H.T."/>
            <person name="Tan C.-H."/>
            <person name="Antoshechkin I."/>
            <person name="Sternberg P.W."/>
            <person name="Goodrich-Blair H."/>
            <person name="Dillman A.R."/>
        </authorList>
    </citation>
    <scope>NUCLEOTIDE SEQUENCE</scope>
    <source>
        <strain evidence="9">PS9179</strain>
        <tissue evidence="9">Whole animal</tissue>
    </source>
</reference>
<keyword evidence="5 7" id="KW-0472">Membrane</keyword>
<dbReference type="SMART" id="SM01381">
    <property type="entry name" value="7TM_GPCR_Srsx"/>
    <property type="match status" value="1"/>
</dbReference>
<name>A0AA39HL09_9BILA</name>
<comment type="subcellular location">
    <subcellularLocation>
        <location evidence="1">Cell membrane</location>
        <topology evidence="1">Multi-pass membrane protein</topology>
    </subcellularLocation>
</comment>
<feature type="transmembrane region" description="Helical" evidence="7">
    <location>
        <begin position="48"/>
        <end position="69"/>
    </location>
</feature>
<protein>
    <recommendedName>
        <fullName evidence="8">G-protein coupled receptors family 1 profile domain-containing protein</fullName>
    </recommendedName>
</protein>
<keyword evidence="6" id="KW-0297">G-protein coupled receptor</keyword>
<evidence type="ECO:0000256" key="3">
    <source>
        <dbReference type="ARBA" id="ARBA00022692"/>
    </source>
</evidence>
<evidence type="ECO:0000256" key="4">
    <source>
        <dbReference type="ARBA" id="ARBA00022989"/>
    </source>
</evidence>
<feature type="transmembrane region" description="Helical" evidence="7">
    <location>
        <begin position="258"/>
        <end position="276"/>
    </location>
</feature>
<keyword evidence="4 7" id="KW-1133">Transmembrane helix</keyword>
<keyword evidence="3 6" id="KW-0812">Transmembrane</keyword>
<feature type="domain" description="G-protein coupled receptors family 1 profile" evidence="8">
    <location>
        <begin position="27"/>
        <end position="274"/>
    </location>
</feature>
<feature type="transmembrane region" description="Helical" evidence="7">
    <location>
        <begin position="176"/>
        <end position="200"/>
    </location>
</feature>
<feature type="transmembrane region" description="Helical" evidence="7">
    <location>
        <begin position="130"/>
        <end position="152"/>
    </location>
</feature>
<evidence type="ECO:0000256" key="6">
    <source>
        <dbReference type="RuleBase" id="RU000688"/>
    </source>
</evidence>
<dbReference type="PROSITE" id="PS50262">
    <property type="entry name" value="G_PROTEIN_RECEP_F1_2"/>
    <property type="match status" value="1"/>
</dbReference>
<dbReference type="PROSITE" id="PS00237">
    <property type="entry name" value="G_PROTEIN_RECEP_F1_1"/>
    <property type="match status" value="1"/>
</dbReference>
<feature type="transmembrane region" description="Helical" evidence="7">
    <location>
        <begin position="14"/>
        <end position="36"/>
    </location>
</feature>
<dbReference type="PRINTS" id="PR00237">
    <property type="entry name" value="GPCRRHODOPSN"/>
</dbReference>
<keyword evidence="2" id="KW-1003">Cell membrane</keyword>
<evidence type="ECO:0000256" key="7">
    <source>
        <dbReference type="SAM" id="Phobius"/>
    </source>
</evidence>
<evidence type="ECO:0000313" key="10">
    <source>
        <dbReference type="Proteomes" id="UP001175271"/>
    </source>
</evidence>
<dbReference type="InterPro" id="IPR017452">
    <property type="entry name" value="GPCR_Rhodpsn_7TM"/>
</dbReference>
<evidence type="ECO:0000256" key="2">
    <source>
        <dbReference type="ARBA" id="ARBA00022475"/>
    </source>
</evidence>
<proteinExistence type="inferred from homology"/>
<dbReference type="Pfam" id="PF00001">
    <property type="entry name" value="7tm_1"/>
    <property type="match status" value="1"/>
</dbReference>
<dbReference type="AlphaFoldDB" id="A0AA39HL09"/>
<organism evidence="9 10">
    <name type="scientific">Steinernema hermaphroditum</name>
    <dbReference type="NCBI Taxonomy" id="289476"/>
    <lineage>
        <taxon>Eukaryota</taxon>
        <taxon>Metazoa</taxon>
        <taxon>Ecdysozoa</taxon>
        <taxon>Nematoda</taxon>
        <taxon>Chromadorea</taxon>
        <taxon>Rhabditida</taxon>
        <taxon>Tylenchina</taxon>
        <taxon>Panagrolaimomorpha</taxon>
        <taxon>Strongyloidoidea</taxon>
        <taxon>Steinernematidae</taxon>
        <taxon>Steinernema</taxon>
    </lineage>
</organism>
<dbReference type="Proteomes" id="UP001175271">
    <property type="component" value="Unassembled WGS sequence"/>
</dbReference>
<evidence type="ECO:0000256" key="1">
    <source>
        <dbReference type="ARBA" id="ARBA00004651"/>
    </source>
</evidence>
<feature type="transmembrane region" description="Helical" evidence="7">
    <location>
        <begin position="221"/>
        <end position="238"/>
    </location>
</feature>
<accession>A0AA39HL09</accession>
<dbReference type="PANTHER" id="PTHR22750">
    <property type="entry name" value="G-PROTEIN COUPLED RECEPTOR"/>
    <property type="match status" value="1"/>
</dbReference>
<dbReference type="InterPro" id="IPR000276">
    <property type="entry name" value="GPCR_Rhodpsn"/>
</dbReference>
<sequence>MSSDLYNKNIYINVVLRSVLGVLSTAGNGLVIFIILRNKNAVRDGFNVLLLQLALGDLFIGFGNVVRVVESLLNHFKLLTVTPINCFLVELPLLIGINLSQLIMFLIAVDRFICITQLHGMTLINNKTFIWTRASLCISFALLVSFAALIGLDTTVPIGVRACYVTMGWSRSYLNYFSGLTTFFSITIVVAYALTFLSYWCYQKRATHSIIHRERRIAQTLMLIVLAYLVFWCLPRFVTFVYKWIGVENGFSQSVTGSIGYLNALNSLVNVAIYGCKHRQIRDGMLAVLGLAASKYVAGNKIFTTVSSTMNHHR</sequence>
<comment type="caution">
    <text evidence="9">The sequence shown here is derived from an EMBL/GenBank/DDBJ whole genome shotgun (WGS) entry which is preliminary data.</text>
</comment>
<keyword evidence="6" id="KW-0675">Receptor</keyword>
<evidence type="ECO:0000313" key="9">
    <source>
        <dbReference type="EMBL" id="KAK0407111.1"/>
    </source>
</evidence>
<evidence type="ECO:0000259" key="8">
    <source>
        <dbReference type="PROSITE" id="PS50262"/>
    </source>
</evidence>
<dbReference type="SUPFAM" id="SSF81321">
    <property type="entry name" value="Family A G protein-coupled receptor-like"/>
    <property type="match status" value="1"/>
</dbReference>
<evidence type="ECO:0000256" key="5">
    <source>
        <dbReference type="ARBA" id="ARBA00023136"/>
    </source>
</evidence>
<comment type="similarity">
    <text evidence="6">Belongs to the G-protein coupled receptor 1 family.</text>
</comment>
<gene>
    <name evidence="9" type="ORF">QR680_019004</name>
</gene>
<dbReference type="GO" id="GO:0004930">
    <property type="term" value="F:G protein-coupled receptor activity"/>
    <property type="evidence" value="ECO:0007669"/>
    <property type="project" value="UniProtKB-KW"/>
</dbReference>
<dbReference type="GO" id="GO:0005886">
    <property type="term" value="C:plasma membrane"/>
    <property type="evidence" value="ECO:0007669"/>
    <property type="project" value="UniProtKB-SubCell"/>
</dbReference>
<dbReference type="CDD" id="cd00637">
    <property type="entry name" value="7tm_classA_rhodopsin-like"/>
    <property type="match status" value="1"/>
</dbReference>